<protein>
    <submittedName>
        <fullName evidence="5">L-carnitine dehydrogenase</fullName>
        <ecNumber evidence="5">1.1.1.108</ecNumber>
    </submittedName>
</protein>
<dbReference type="Pfam" id="PF02737">
    <property type="entry name" value="3HCDH_N"/>
    <property type="match status" value="1"/>
</dbReference>
<dbReference type="PROSITE" id="PS00067">
    <property type="entry name" value="3HCDH"/>
    <property type="match status" value="1"/>
</dbReference>
<dbReference type="Proteomes" id="UP000035170">
    <property type="component" value="Unassembled WGS sequence"/>
</dbReference>
<dbReference type="Gene3D" id="1.10.1040.10">
    <property type="entry name" value="N-(1-d-carboxylethyl)-l-norvaline Dehydrogenase, domain 2"/>
    <property type="match status" value="1"/>
</dbReference>
<name>A0A0H2LVZ5_VARPD</name>
<evidence type="ECO:0000256" key="1">
    <source>
        <dbReference type="ARBA" id="ARBA00009463"/>
    </source>
</evidence>
<accession>A0A0H2LVZ5</accession>
<dbReference type="InterPro" id="IPR008927">
    <property type="entry name" value="6-PGluconate_DH-like_C_sf"/>
</dbReference>
<evidence type="ECO:0000259" key="3">
    <source>
        <dbReference type="Pfam" id="PF00725"/>
    </source>
</evidence>
<evidence type="ECO:0000313" key="5">
    <source>
        <dbReference type="EMBL" id="KLN52692.1"/>
    </source>
</evidence>
<evidence type="ECO:0000313" key="6">
    <source>
        <dbReference type="Proteomes" id="UP000035170"/>
    </source>
</evidence>
<keyword evidence="2 5" id="KW-0560">Oxidoreductase</keyword>
<dbReference type="InterPro" id="IPR006176">
    <property type="entry name" value="3-OHacyl-CoA_DH_NAD-bd"/>
</dbReference>
<feature type="domain" description="3-hydroxyacyl-CoA dehydrogenase NAD binding" evidence="4">
    <location>
        <begin position="8"/>
        <end position="143"/>
    </location>
</feature>
<dbReference type="PANTHER" id="PTHR48075:SF1">
    <property type="entry name" value="LAMBDA-CRYSTALLIN HOMOLOG"/>
    <property type="match status" value="1"/>
</dbReference>
<reference evidence="5 6" key="1">
    <citation type="submission" date="2015-03" db="EMBL/GenBank/DDBJ databases">
        <title>Genome sequence of Variovorax paradoxus TBEA6.</title>
        <authorList>
            <person name="Poehlein A."/>
            <person name="Schuldes J."/>
            <person name="Wuebbeler J.H."/>
            <person name="Hiessl S."/>
            <person name="Steinbuechel A."/>
            <person name="Daniel R."/>
        </authorList>
    </citation>
    <scope>NUCLEOTIDE SEQUENCE [LARGE SCALE GENOMIC DNA]</scope>
    <source>
        <strain evidence="5 6">TBEA6</strain>
    </source>
</reference>
<dbReference type="GO" id="GO:0050104">
    <property type="term" value="F:L-gulonate 3-dehydrogenase activity"/>
    <property type="evidence" value="ECO:0007669"/>
    <property type="project" value="TreeGrafter"/>
</dbReference>
<dbReference type="SUPFAM" id="SSF48179">
    <property type="entry name" value="6-phosphogluconate dehydrogenase C-terminal domain-like"/>
    <property type="match status" value="1"/>
</dbReference>
<dbReference type="PANTHER" id="PTHR48075">
    <property type="entry name" value="3-HYDROXYACYL-COA DEHYDROGENASE FAMILY PROTEIN"/>
    <property type="match status" value="1"/>
</dbReference>
<dbReference type="AlphaFoldDB" id="A0A0H2LVZ5"/>
<dbReference type="InterPro" id="IPR013328">
    <property type="entry name" value="6PGD_dom2"/>
</dbReference>
<organism evidence="5 6">
    <name type="scientific">Variovorax paradoxus</name>
    <dbReference type="NCBI Taxonomy" id="34073"/>
    <lineage>
        <taxon>Bacteria</taxon>
        <taxon>Pseudomonadati</taxon>
        <taxon>Pseudomonadota</taxon>
        <taxon>Betaproteobacteria</taxon>
        <taxon>Burkholderiales</taxon>
        <taxon>Comamonadaceae</taxon>
        <taxon>Variovorax</taxon>
    </lineage>
</organism>
<sequence>MKDSLIYIEERLCELEGFGLLNDSPAVVLARIHCEPDLASAVRDVVMVQENIRETVEAKTAIFEQLDALSPPDAILASSTSWLPASTFTESLPGQSRCLVGHPTNPPYLVPLVELCPAPWTDSKVMARAHEIYAAAGQTPVSLTREINGFLLNRVQAAVLNECFTLFEQGLASAADIDKVLKDGLALRWSFMGPFETIDLNAPAGVKDYASRYGQANKETMTGVQPFSWAEEPIDRVDRERREQLAVADIGARSAWRDRRLMALAAHKRQAPAS</sequence>
<dbReference type="GO" id="GO:0070403">
    <property type="term" value="F:NAD+ binding"/>
    <property type="evidence" value="ECO:0007669"/>
    <property type="project" value="InterPro"/>
</dbReference>
<dbReference type="EMBL" id="JZWI01000046">
    <property type="protein sequence ID" value="KLN52692.1"/>
    <property type="molecule type" value="Genomic_DNA"/>
</dbReference>
<gene>
    <name evidence="5" type="primary">lcdH2</name>
    <name evidence="5" type="ORF">VPARA_61850</name>
</gene>
<dbReference type="GO" id="GO:0047728">
    <property type="term" value="F:carnitine 3-dehydrogenase activity"/>
    <property type="evidence" value="ECO:0007669"/>
    <property type="project" value="UniProtKB-EC"/>
</dbReference>
<dbReference type="SUPFAM" id="SSF51735">
    <property type="entry name" value="NAD(P)-binding Rossmann-fold domains"/>
    <property type="match status" value="1"/>
</dbReference>
<proteinExistence type="inferred from homology"/>
<comment type="caution">
    <text evidence="5">The sequence shown here is derived from an EMBL/GenBank/DDBJ whole genome shotgun (WGS) entry which is preliminary data.</text>
</comment>
<dbReference type="Gene3D" id="3.40.50.720">
    <property type="entry name" value="NAD(P)-binding Rossmann-like Domain"/>
    <property type="match status" value="1"/>
</dbReference>
<evidence type="ECO:0000259" key="4">
    <source>
        <dbReference type="Pfam" id="PF02737"/>
    </source>
</evidence>
<dbReference type="InterPro" id="IPR036291">
    <property type="entry name" value="NAD(P)-bd_dom_sf"/>
</dbReference>
<dbReference type="EC" id="1.1.1.108" evidence="5"/>
<keyword evidence="6" id="KW-1185">Reference proteome</keyword>
<feature type="domain" description="3-hydroxyacyl-CoA dehydrogenase C-terminal" evidence="3">
    <location>
        <begin position="149"/>
        <end position="220"/>
    </location>
</feature>
<evidence type="ECO:0000256" key="2">
    <source>
        <dbReference type="ARBA" id="ARBA00023002"/>
    </source>
</evidence>
<dbReference type="NCBIfam" id="NF004783">
    <property type="entry name" value="PRK06129.1"/>
    <property type="match status" value="1"/>
</dbReference>
<dbReference type="Pfam" id="PF00725">
    <property type="entry name" value="3HCDH"/>
    <property type="match status" value="1"/>
</dbReference>
<dbReference type="InterPro" id="IPR006180">
    <property type="entry name" value="3-OHacyl-CoA_DH_CS"/>
</dbReference>
<dbReference type="PATRIC" id="fig|34073.19.peg.6357"/>
<dbReference type="GO" id="GO:0006631">
    <property type="term" value="P:fatty acid metabolic process"/>
    <property type="evidence" value="ECO:0007669"/>
    <property type="project" value="InterPro"/>
</dbReference>
<comment type="similarity">
    <text evidence="1">Belongs to the 3-hydroxyacyl-CoA dehydrogenase family.</text>
</comment>
<dbReference type="InterPro" id="IPR006108">
    <property type="entry name" value="3HC_DH_C"/>
</dbReference>